<dbReference type="Proteomes" id="UP000749646">
    <property type="component" value="Unassembled WGS sequence"/>
</dbReference>
<evidence type="ECO:0000313" key="2">
    <source>
        <dbReference type="Proteomes" id="UP000749646"/>
    </source>
</evidence>
<gene>
    <name evidence="1" type="ORF">BGZ65_009328</name>
</gene>
<proteinExistence type="predicted"/>
<protein>
    <submittedName>
        <fullName evidence="1">Uncharacterized protein</fullName>
    </submittedName>
</protein>
<comment type="caution">
    <text evidence="1">The sequence shown here is derived from an EMBL/GenBank/DDBJ whole genome shotgun (WGS) entry which is preliminary data.</text>
</comment>
<dbReference type="EMBL" id="JAAAHW010007676">
    <property type="protein sequence ID" value="KAF9946863.1"/>
    <property type="molecule type" value="Genomic_DNA"/>
</dbReference>
<reference evidence="1" key="1">
    <citation type="journal article" date="2020" name="Fungal Divers.">
        <title>Resolving the Mortierellaceae phylogeny through synthesis of multi-gene phylogenetics and phylogenomics.</title>
        <authorList>
            <person name="Vandepol N."/>
            <person name="Liber J."/>
            <person name="Desiro A."/>
            <person name="Na H."/>
            <person name="Kennedy M."/>
            <person name="Barry K."/>
            <person name="Grigoriev I.V."/>
            <person name="Miller A.N."/>
            <person name="O'Donnell K."/>
            <person name="Stajich J.E."/>
            <person name="Bonito G."/>
        </authorList>
    </citation>
    <scope>NUCLEOTIDE SEQUENCE</scope>
    <source>
        <strain evidence="1">MES-2147</strain>
    </source>
</reference>
<organism evidence="1 2">
    <name type="scientific">Modicella reniformis</name>
    <dbReference type="NCBI Taxonomy" id="1440133"/>
    <lineage>
        <taxon>Eukaryota</taxon>
        <taxon>Fungi</taxon>
        <taxon>Fungi incertae sedis</taxon>
        <taxon>Mucoromycota</taxon>
        <taxon>Mortierellomycotina</taxon>
        <taxon>Mortierellomycetes</taxon>
        <taxon>Mortierellales</taxon>
        <taxon>Mortierellaceae</taxon>
        <taxon>Modicella</taxon>
    </lineage>
</organism>
<name>A0A9P6IUY2_9FUNG</name>
<accession>A0A9P6IUY2</accession>
<dbReference type="AlphaFoldDB" id="A0A9P6IUY2"/>
<evidence type="ECO:0000313" key="1">
    <source>
        <dbReference type="EMBL" id="KAF9946863.1"/>
    </source>
</evidence>
<sequence>LEKWNPSQLQSNFVHFPVLARFRSLLVRIKSLCTPAVPPEFPLGLKSPQAYLKFHLALFKSFLARFQHLWMMLLYFLLSTASSPPL</sequence>
<keyword evidence="2" id="KW-1185">Reference proteome</keyword>
<feature type="non-terminal residue" evidence="1">
    <location>
        <position position="1"/>
    </location>
</feature>